<name>A0A8J5CL01_CHIOP</name>
<evidence type="ECO:0000313" key="1">
    <source>
        <dbReference type="EMBL" id="KAG0714244.1"/>
    </source>
</evidence>
<evidence type="ECO:0000313" key="2">
    <source>
        <dbReference type="Proteomes" id="UP000770661"/>
    </source>
</evidence>
<dbReference type="AlphaFoldDB" id="A0A8J5CL01"/>
<organism evidence="1 2">
    <name type="scientific">Chionoecetes opilio</name>
    <name type="common">Atlantic snow crab</name>
    <name type="synonym">Cancer opilio</name>
    <dbReference type="NCBI Taxonomy" id="41210"/>
    <lineage>
        <taxon>Eukaryota</taxon>
        <taxon>Metazoa</taxon>
        <taxon>Ecdysozoa</taxon>
        <taxon>Arthropoda</taxon>
        <taxon>Crustacea</taxon>
        <taxon>Multicrustacea</taxon>
        <taxon>Malacostraca</taxon>
        <taxon>Eumalacostraca</taxon>
        <taxon>Eucarida</taxon>
        <taxon>Decapoda</taxon>
        <taxon>Pleocyemata</taxon>
        <taxon>Brachyura</taxon>
        <taxon>Eubrachyura</taxon>
        <taxon>Majoidea</taxon>
        <taxon>Majidae</taxon>
        <taxon>Chionoecetes</taxon>
    </lineage>
</organism>
<dbReference type="Proteomes" id="UP000770661">
    <property type="component" value="Unassembled WGS sequence"/>
</dbReference>
<sequence length="122" mass="13138">MEYGLENEPNADVRFISSHIPVFAPEENAFPAGDCSLVAAAPKFGRFFVAFGTKIKVFESRILWEEAGGRPITTISVGAQVTHVAASCDGLTLLVTILHHQAPHALFYEIRNIVPGVSIGST</sequence>
<accession>A0A8J5CL01</accession>
<gene>
    <name evidence="1" type="ORF">GWK47_001660</name>
</gene>
<dbReference type="EMBL" id="JACEEZ010020705">
    <property type="protein sequence ID" value="KAG0714244.1"/>
    <property type="molecule type" value="Genomic_DNA"/>
</dbReference>
<comment type="caution">
    <text evidence="1">The sequence shown here is derived from an EMBL/GenBank/DDBJ whole genome shotgun (WGS) entry which is preliminary data.</text>
</comment>
<protein>
    <submittedName>
        <fullName evidence="1">Uncharacterized protein</fullName>
    </submittedName>
</protein>
<reference evidence="1" key="1">
    <citation type="submission" date="2020-07" db="EMBL/GenBank/DDBJ databases">
        <title>The High-quality genome of the commercially important snow crab, Chionoecetes opilio.</title>
        <authorList>
            <person name="Jeong J.-H."/>
            <person name="Ryu S."/>
        </authorList>
    </citation>
    <scope>NUCLEOTIDE SEQUENCE</scope>
    <source>
        <strain evidence="1">MADBK_172401_WGS</strain>
        <tissue evidence="1">Digestive gland</tissue>
    </source>
</reference>
<proteinExistence type="predicted"/>
<keyword evidence="2" id="KW-1185">Reference proteome</keyword>